<evidence type="ECO:0000256" key="5">
    <source>
        <dbReference type="ARBA" id="ARBA00022737"/>
    </source>
</evidence>
<evidence type="ECO:0000256" key="2">
    <source>
        <dbReference type="ARBA" id="ARBA00022614"/>
    </source>
</evidence>
<evidence type="ECO:0000256" key="8">
    <source>
        <dbReference type="SAM" id="SignalP"/>
    </source>
</evidence>
<keyword evidence="10" id="KW-0808">Transferase</keyword>
<dbReference type="InterPro" id="IPR032675">
    <property type="entry name" value="LRR_dom_sf"/>
</dbReference>
<dbReference type="Gene3D" id="3.80.10.10">
    <property type="entry name" value="Ribonuclease Inhibitor"/>
    <property type="match status" value="2"/>
</dbReference>
<keyword evidence="4 8" id="KW-0732">Signal</keyword>
<feature type="domain" description="Leucine-rich repeat-containing N-terminal plant-type" evidence="9">
    <location>
        <begin position="31"/>
        <end position="70"/>
    </location>
</feature>
<keyword evidence="2" id="KW-0433">Leucine-rich repeat</keyword>
<accession>A0A2G9GPB9</accession>
<keyword evidence="10" id="KW-0418">Kinase</keyword>
<dbReference type="GO" id="GO:0004674">
    <property type="term" value="F:protein serine/threonine kinase activity"/>
    <property type="evidence" value="ECO:0007669"/>
    <property type="project" value="UniProtKB-KW"/>
</dbReference>
<dbReference type="EC" id="2.7.11.1" evidence="10"/>
<keyword evidence="10" id="KW-0723">Serine/threonine-protein kinase</keyword>
<evidence type="ECO:0000256" key="3">
    <source>
        <dbReference type="ARBA" id="ARBA00022692"/>
    </source>
</evidence>
<sequence length="253" mass="28155">MGEKSLLHSVAALLFFHSIVTSSMAIPSIKTDQTALLVIKSSISHDPKNIISRNWSSSAPICTWIGINCSSRHQRVTSLNISYMNLEDRIPSELGNFSFLSSLDLRNNSFYGTLPQELPILRRWRLIDLSCNSFSGPLPSFFSSLPNLRVPFQLPIGNLSKFEHLPLNRNFLQGKIPKEIGNLHHLTSLNLAFNKLTGCIPLPIFNLSTLRVITLTSNNLTGELLASICDNLSVLQLLYLYGNQFNGTILSSL</sequence>
<evidence type="ECO:0000313" key="11">
    <source>
        <dbReference type="Proteomes" id="UP000231279"/>
    </source>
</evidence>
<evidence type="ECO:0000256" key="1">
    <source>
        <dbReference type="ARBA" id="ARBA00004167"/>
    </source>
</evidence>
<comment type="caution">
    <text evidence="10">The sequence shown here is derived from an EMBL/GenBank/DDBJ whole genome shotgun (WGS) entry which is preliminary data.</text>
</comment>
<dbReference type="InterPro" id="IPR001611">
    <property type="entry name" value="Leu-rich_rpt"/>
</dbReference>
<dbReference type="STRING" id="429701.A0A2G9GPB9"/>
<dbReference type="OrthoDB" id="687555at2759"/>
<evidence type="ECO:0000256" key="7">
    <source>
        <dbReference type="ARBA" id="ARBA00023136"/>
    </source>
</evidence>
<keyword evidence="11" id="KW-1185">Reference proteome</keyword>
<dbReference type="FunFam" id="3.80.10.10:FF:000129">
    <property type="entry name" value="Leucine-rich repeat receptor-like kinase"/>
    <property type="match status" value="1"/>
</dbReference>
<dbReference type="InterPro" id="IPR013210">
    <property type="entry name" value="LRR_N_plant-typ"/>
</dbReference>
<keyword evidence="7" id="KW-0472">Membrane</keyword>
<keyword evidence="6" id="KW-1133">Transmembrane helix</keyword>
<evidence type="ECO:0000259" key="9">
    <source>
        <dbReference type="Pfam" id="PF08263"/>
    </source>
</evidence>
<proteinExistence type="predicted"/>
<dbReference type="FunFam" id="3.80.10.10:FF:000383">
    <property type="entry name" value="Leucine-rich repeat receptor protein kinase EMS1"/>
    <property type="match status" value="1"/>
</dbReference>
<name>A0A2G9GPB9_9LAMI</name>
<dbReference type="Proteomes" id="UP000231279">
    <property type="component" value="Unassembled WGS sequence"/>
</dbReference>
<protein>
    <submittedName>
        <fullName evidence="10">Non-specific serine/threonine protein kinase</fullName>
        <ecNumber evidence="10">2.7.11.1</ecNumber>
    </submittedName>
</protein>
<dbReference type="Pfam" id="PF00560">
    <property type="entry name" value="LRR_1"/>
    <property type="match status" value="3"/>
</dbReference>
<dbReference type="SUPFAM" id="SSF52058">
    <property type="entry name" value="L domain-like"/>
    <property type="match status" value="1"/>
</dbReference>
<keyword evidence="5" id="KW-0677">Repeat</keyword>
<reference evidence="11" key="1">
    <citation type="journal article" date="2018" name="Gigascience">
        <title>Genome assembly of the Pink Ipe (Handroanthus impetiginosus, Bignoniaceae), a highly valued, ecologically keystone Neotropical timber forest tree.</title>
        <authorList>
            <person name="Silva-Junior O.B."/>
            <person name="Grattapaglia D."/>
            <person name="Novaes E."/>
            <person name="Collevatti R.G."/>
        </authorList>
    </citation>
    <scope>NUCLEOTIDE SEQUENCE [LARGE SCALE GENOMIC DNA]</scope>
    <source>
        <strain evidence="11">cv. UFG-1</strain>
    </source>
</reference>
<evidence type="ECO:0000256" key="4">
    <source>
        <dbReference type="ARBA" id="ARBA00022729"/>
    </source>
</evidence>
<feature type="signal peptide" evidence="8">
    <location>
        <begin position="1"/>
        <end position="25"/>
    </location>
</feature>
<evidence type="ECO:0000313" key="10">
    <source>
        <dbReference type="EMBL" id="PIN07151.1"/>
    </source>
</evidence>
<dbReference type="GO" id="GO:0016020">
    <property type="term" value="C:membrane"/>
    <property type="evidence" value="ECO:0007669"/>
    <property type="project" value="UniProtKB-SubCell"/>
</dbReference>
<dbReference type="EMBL" id="NKXS01004194">
    <property type="protein sequence ID" value="PIN07151.1"/>
    <property type="molecule type" value="Genomic_DNA"/>
</dbReference>
<dbReference type="PANTHER" id="PTHR48060">
    <property type="entry name" value="DNA DAMAGE-REPAIR/TOLERATION PROTEIN DRT100"/>
    <property type="match status" value="1"/>
</dbReference>
<dbReference type="Pfam" id="PF08263">
    <property type="entry name" value="LRRNT_2"/>
    <property type="match status" value="1"/>
</dbReference>
<keyword evidence="3" id="KW-0812">Transmembrane</keyword>
<gene>
    <name evidence="10" type="ORF">CDL12_20284</name>
</gene>
<dbReference type="InterPro" id="IPR053211">
    <property type="entry name" value="DNA_repair-toleration"/>
</dbReference>
<organism evidence="10 11">
    <name type="scientific">Handroanthus impetiginosus</name>
    <dbReference type="NCBI Taxonomy" id="429701"/>
    <lineage>
        <taxon>Eukaryota</taxon>
        <taxon>Viridiplantae</taxon>
        <taxon>Streptophyta</taxon>
        <taxon>Embryophyta</taxon>
        <taxon>Tracheophyta</taxon>
        <taxon>Spermatophyta</taxon>
        <taxon>Magnoliopsida</taxon>
        <taxon>eudicotyledons</taxon>
        <taxon>Gunneridae</taxon>
        <taxon>Pentapetalae</taxon>
        <taxon>asterids</taxon>
        <taxon>lamiids</taxon>
        <taxon>Lamiales</taxon>
        <taxon>Bignoniaceae</taxon>
        <taxon>Crescentiina</taxon>
        <taxon>Tabebuia alliance</taxon>
        <taxon>Handroanthus</taxon>
    </lineage>
</organism>
<evidence type="ECO:0000256" key="6">
    <source>
        <dbReference type="ARBA" id="ARBA00022989"/>
    </source>
</evidence>
<feature type="chain" id="PRO_5013930270" evidence="8">
    <location>
        <begin position="26"/>
        <end position="253"/>
    </location>
</feature>
<dbReference type="AlphaFoldDB" id="A0A2G9GPB9"/>
<comment type="subcellular location">
    <subcellularLocation>
        <location evidence="1">Membrane</location>
        <topology evidence="1">Single-pass membrane protein</topology>
    </subcellularLocation>
</comment>
<dbReference type="PANTHER" id="PTHR48060:SF21">
    <property type="entry name" value="L DOMAIN-LIKE PROTEIN"/>
    <property type="match status" value="1"/>
</dbReference>